<reference evidence="3 4" key="1">
    <citation type="submission" date="2024-06" db="EMBL/GenBank/DDBJ databases">
        <title>The Natural Products Discovery Center: Release of the First 8490 Sequenced Strains for Exploring Actinobacteria Biosynthetic Diversity.</title>
        <authorList>
            <person name="Kalkreuter E."/>
            <person name="Kautsar S.A."/>
            <person name="Yang D."/>
            <person name="Bader C.D."/>
            <person name="Teijaro C.N."/>
            <person name="Fluegel L."/>
            <person name="Davis C.M."/>
            <person name="Simpson J.R."/>
            <person name="Lauterbach L."/>
            <person name="Steele A.D."/>
            <person name="Gui C."/>
            <person name="Meng S."/>
            <person name="Li G."/>
            <person name="Viehrig K."/>
            <person name="Ye F."/>
            <person name="Su P."/>
            <person name="Kiefer A.F."/>
            <person name="Nichols A."/>
            <person name="Cepeda A.J."/>
            <person name="Yan W."/>
            <person name="Fan B."/>
            <person name="Jiang Y."/>
            <person name="Adhikari A."/>
            <person name="Zheng C.-J."/>
            <person name="Schuster L."/>
            <person name="Cowan T.M."/>
            <person name="Smanski M.J."/>
            <person name="Chevrette M.G."/>
            <person name="De Carvalho L.P.S."/>
            <person name="Shen B."/>
        </authorList>
    </citation>
    <scope>NUCLEOTIDE SEQUENCE [LARGE SCALE GENOMIC DNA]</scope>
    <source>
        <strain evidence="3 4">NPDC033843</strain>
    </source>
</reference>
<evidence type="ECO:0000313" key="3">
    <source>
        <dbReference type="EMBL" id="MEU3788054.1"/>
    </source>
</evidence>
<evidence type="ECO:0000313" key="4">
    <source>
        <dbReference type="Proteomes" id="UP001550739"/>
    </source>
</evidence>
<dbReference type="EMBL" id="JBEZVE010000070">
    <property type="protein sequence ID" value="MEU3788054.1"/>
    <property type="molecule type" value="Genomic_DNA"/>
</dbReference>
<gene>
    <name evidence="3" type="ORF">AB0E89_47460</name>
</gene>
<evidence type="ECO:0000256" key="1">
    <source>
        <dbReference type="SAM" id="MobiDB-lite"/>
    </source>
</evidence>
<proteinExistence type="predicted"/>
<keyword evidence="2" id="KW-0732">Signal</keyword>
<feature type="signal peptide" evidence="2">
    <location>
        <begin position="1"/>
        <end position="29"/>
    </location>
</feature>
<feature type="chain" id="PRO_5046475393" description="L,D-transpeptidase" evidence="2">
    <location>
        <begin position="30"/>
        <end position="184"/>
    </location>
</feature>
<keyword evidence="4" id="KW-1185">Reference proteome</keyword>
<comment type="caution">
    <text evidence="3">The sequence shown here is derived from an EMBL/GenBank/DDBJ whole genome shotgun (WGS) entry which is preliminary data.</text>
</comment>
<sequence length="184" mass="18892">MPSSSSTFVAGLTVAALATVGFLAFRASASAPADLAGPQRSKAPATPAPKAPRDKRHPAALPGGSGTGERVVYSLDDDRVWLVGANGKVNRTFKVAPGSVDPRPGSYRVTSRAGAVTGTDGIPIEHVVRFATVNDVTIGFSAALDGSLPEPDPTMHTGGIRQSTADGDAMWEFATIGEPVVVIR</sequence>
<evidence type="ECO:0008006" key="5">
    <source>
        <dbReference type="Google" id="ProtNLM"/>
    </source>
</evidence>
<protein>
    <recommendedName>
        <fullName evidence="5">L,D-transpeptidase</fullName>
    </recommendedName>
</protein>
<name>A0ABV2ZZR2_9ACTN</name>
<accession>A0ABV2ZZR2</accession>
<feature type="region of interest" description="Disordered" evidence="1">
    <location>
        <begin position="33"/>
        <end position="68"/>
    </location>
</feature>
<organism evidence="3 4">
    <name type="scientific">Streptomyces sp. 900129855</name>
    <dbReference type="NCBI Taxonomy" id="3155129"/>
    <lineage>
        <taxon>Bacteria</taxon>
        <taxon>Bacillati</taxon>
        <taxon>Actinomycetota</taxon>
        <taxon>Actinomycetes</taxon>
        <taxon>Kitasatosporales</taxon>
        <taxon>Streptomycetaceae</taxon>
        <taxon>Streptomyces</taxon>
    </lineage>
</organism>
<evidence type="ECO:0000256" key="2">
    <source>
        <dbReference type="SAM" id="SignalP"/>
    </source>
</evidence>
<dbReference type="RefSeq" id="WP_361710731.1">
    <property type="nucleotide sequence ID" value="NZ_JBEZVE010000070.1"/>
</dbReference>
<dbReference type="Proteomes" id="UP001550739">
    <property type="component" value="Unassembled WGS sequence"/>
</dbReference>